<name>A0A377IXZ5_9PAST</name>
<dbReference type="OrthoDB" id="5685677at2"/>
<organism evidence="3 4">
    <name type="scientific">Haemophilus pittmaniae</name>
    <dbReference type="NCBI Taxonomy" id="249188"/>
    <lineage>
        <taxon>Bacteria</taxon>
        <taxon>Pseudomonadati</taxon>
        <taxon>Pseudomonadota</taxon>
        <taxon>Gammaproteobacteria</taxon>
        <taxon>Pasteurellales</taxon>
        <taxon>Pasteurellaceae</taxon>
        <taxon>Haemophilus</taxon>
    </lineage>
</organism>
<accession>A0A377IXZ5</accession>
<dbReference type="RefSeq" id="WP_115002995.1">
    <property type="nucleotide sequence ID" value="NZ_UGHS01000004.1"/>
</dbReference>
<reference evidence="3 4" key="1">
    <citation type="submission" date="2018-06" db="EMBL/GenBank/DDBJ databases">
        <authorList>
            <consortium name="Pathogen Informatics"/>
            <person name="Doyle S."/>
        </authorList>
    </citation>
    <scope>NUCLEOTIDE SEQUENCE [LARGE SCALE GENOMIC DNA]</scope>
    <source>
        <strain evidence="3 4">NCTC13335</strain>
    </source>
</reference>
<evidence type="ECO:0000256" key="1">
    <source>
        <dbReference type="SAM" id="MobiDB-lite"/>
    </source>
</evidence>
<evidence type="ECO:0000313" key="3">
    <source>
        <dbReference type="EMBL" id="STO93073.1"/>
    </source>
</evidence>
<proteinExistence type="predicted"/>
<feature type="compositionally biased region" description="Polar residues" evidence="1">
    <location>
        <begin position="84"/>
        <end position="98"/>
    </location>
</feature>
<feature type="compositionally biased region" description="Low complexity" evidence="1">
    <location>
        <begin position="72"/>
        <end position="83"/>
    </location>
</feature>
<gene>
    <name evidence="3" type="ORF">NCTC13335_00937</name>
</gene>
<dbReference type="AlphaFoldDB" id="A0A377IXZ5"/>
<protein>
    <submittedName>
        <fullName evidence="3">Uncharacterized protein</fullName>
    </submittedName>
</protein>
<feature type="region of interest" description="Disordered" evidence="1">
    <location>
        <begin position="58"/>
        <end position="105"/>
    </location>
</feature>
<evidence type="ECO:0000256" key="2">
    <source>
        <dbReference type="SAM" id="SignalP"/>
    </source>
</evidence>
<evidence type="ECO:0000313" key="4">
    <source>
        <dbReference type="Proteomes" id="UP000255264"/>
    </source>
</evidence>
<dbReference type="EMBL" id="UGHS01000004">
    <property type="protein sequence ID" value="STO93073.1"/>
    <property type="molecule type" value="Genomic_DNA"/>
</dbReference>
<sequence>MKSYRYLIFFSISFFAVSSFAGNNEELVPRKGLGPLDRAKVNNVQAQKWARIGMGIGEGEEQADDTRNNANSMSSGYGGMRSRNCSTNVGTIQNQKGASSGRYGPRGKGNIVVVKGDVISVCK</sequence>
<keyword evidence="4" id="KW-1185">Reference proteome</keyword>
<feature type="chain" id="PRO_5016614534" evidence="2">
    <location>
        <begin position="22"/>
        <end position="123"/>
    </location>
</feature>
<keyword evidence="2" id="KW-0732">Signal</keyword>
<dbReference type="Proteomes" id="UP000255264">
    <property type="component" value="Unassembled WGS sequence"/>
</dbReference>
<feature type="signal peptide" evidence="2">
    <location>
        <begin position="1"/>
        <end position="21"/>
    </location>
</feature>